<dbReference type="Pfam" id="PF00702">
    <property type="entry name" value="Hydrolase"/>
    <property type="match status" value="1"/>
</dbReference>
<evidence type="ECO:0000313" key="5">
    <source>
        <dbReference type="Proteomes" id="UP000308530"/>
    </source>
</evidence>
<dbReference type="NCBIfam" id="TIGR01549">
    <property type="entry name" value="HAD-SF-IA-v1"/>
    <property type="match status" value="1"/>
</dbReference>
<keyword evidence="5" id="KW-1185">Reference proteome</keyword>
<dbReference type="GO" id="GO:0016787">
    <property type="term" value="F:hydrolase activity"/>
    <property type="evidence" value="ECO:0007669"/>
    <property type="project" value="UniProtKB-KW"/>
</dbReference>
<comment type="cofactor">
    <cofactor evidence="1">
        <name>Mg(2+)</name>
        <dbReference type="ChEBI" id="CHEBI:18420"/>
    </cofactor>
</comment>
<name>A0ABX6QRV0_9HYPH</name>
<dbReference type="InterPro" id="IPR051400">
    <property type="entry name" value="HAD-like_hydrolase"/>
</dbReference>
<dbReference type="SUPFAM" id="SSF56784">
    <property type="entry name" value="HAD-like"/>
    <property type="match status" value="1"/>
</dbReference>
<organism evidence="4 5">
    <name type="scientific">Peteryoungia desertarenae</name>
    <dbReference type="NCBI Taxonomy" id="1813451"/>
    <lineage>
        <taxon>Bacteria</taxon>
        <taxon>Pseudomonadati</taxon>
        <taxon>Pseudomonadota</taxon>
        <taxon>Alphaproteobacteria</taxon>
        <taxon>Hyphomicrobiales</taxon>
        <taxon>Rhizobiaceae</taxon>
        <taxon>Peteryoungia</taxon>
    </lineage>
</organism>
<dbReference type="InterPro" id="IPR036412">
    <property type="entry name" value="HAD-like_sf"/>
</dbReference>
<evidence type="ECO:0000256" key="2">
    <source>
        <dbReference type="ARBA" id="ARBA00022801"/>
    </source>
</evidence>
<evidence type="ECO:0000313" key="4">
    <source>
        <dbReference type="EMBL" id="QLF71234.1"/>
    </source>
</evidence>
<keyword evidence="2 4" id="KW-0378">Hydrolase</keyword>
<reference evidence="4 5" key="1">
    <citation type="submission" date="2020-06" db="EMBL/GenBank/DDBJ databases">
        <title>Genome sequence of Rhizobium sp strain ADMK78.</title>
        <authorList>
            <person name="Rahi P."/>
        </authorList>
    </citation>
    <scope>NUCLEOTIDE SEQUENCE [LARGE SCALE GENOMIC DNA]</scope>
    <source>
        <strain evidence="4 5">ADMK78</strain>
    </source>
</reference>
<dbReference type="InterPro" id="IPR006439">
    <property type="entry name" value="HAD-SF_hydro_IA"/>
</dbReference>
<accession>A0ABX6QRV0</accession>
<keyword evidence="3" id="KW-0460">Magnesium</keyword>
<dbReference type="EMBL" id="CP058350">
    <property type="protein sequence ID" value="QLF71234.1"/>
    <property type="molecule type" value="Genomic_DNA"/>
</dbReference>
<evidence type="ECO:0000256" key="1">
    <source>
        <dbReference type="ARBA" id="ARBA00001946"/>
    </source>
</evidence>
<proteinExistence type="predicted"/>
<gene>
    <name evidence="4" type="ORF">FE840_002230</name>
</gene>
<dbReference type="InterPro" id="IPR023214">
    <property type="entry name" value="HAD_sf"/>
</dbReference>
<dbReference type="PANTHER" id="PTHR46470">
    <property type="entry name" value="N-ACYLNEURAMINATE-9-PHOSPHATASE"/>
    <property type="match status" value="1"/>
</dbReference>
<protein>
    <submittedName>
        <fullName evidence="4">HAD family hydrolase</fullName>
    </submittedName>
</protein>
<dbReference type="Proteomes" id="UP000308530">
    <property type="component" value="Chromosome"/>
</dbReference>
<dbReference type="Gene3D" id="3.40.50.1000">
    <property type="entry name" value="HAD superfamily/HAD-like"/>
    <property type="match status" value="1"/>
</dbReference>
<evidence type="ECO:0000256" key="3">
    <source>
        <dbReference type="ARBA" id="ARBA00022842"/>
    </source>
</evidence>
<sequence>MQLPVPGRHLPALPLSSTAEPDFELAKRHLPILMLDTAEPFAPLVAGYAVYREKAKSRSSKFRLYPRAAAIIEYALWYDWDIQHLYDLEHVWVHIDDTGQVVTVEASRHGARLPMRRPDQTLPVEGQRPLLYVEPGKHAHWADPAEMKRDAGVLVEAMCSAFAGDQGIHLSNRFSQQGQICASLFENRLARLKLKRLAFKPSWNFNNSLDAQPALQLVPWEILEDWIPQRFEALVSELPGTVPHLAAVFLDCGDTLVDERTEVKRPGTDIVITGDLIPGANAMISELKAAGHRLCLVADGPRETFENLLQLHDLWTSFDAHIISGDIGELKPSPKMFQAACAAMGLHENDRDRTVMVGNNLERDIVGANRFGLISIFLAWSTRRSHKPRLRDERPRLTIRQITELPGLLERIELSLPNSAVQGGRT</sequence>